<dbReference type="EMBL" id="JAUEPN010000006">
    <property type="protein sequence ID" value="KAK3293604.1"/>
    <property type="molecule type" value="Genomic_DNA"/>
</dbReference>
<comment type="caution">
    <text evidence="4">The sequence shown here is derived from an EMBL/GenBank/DDBJ whole genome shotgun (WGS) entry which is preliminary data.</text>
</comment>
<evidence type="ECO:0000313" key="4">
    <source>
        <dbReference type="EMBL" id="KAK3293604.1"/>
    </source>
</evidence>
<reference evidence="4" key="2">
    <citation type="submission" date="2023-06" db="EMBL/GenBank/DDBJ databases">
        <authorList>
            <consortium name="Lawrence Berkeley National Laboratory"/>
            <person name="Haridas S."/>
            <person name="Hensen N."/>
            <person name="Bonometti L."/>
            <person name="Westerberg I."/>
            <person name="Brannstrom I.O."/>
            <person name="Guillou S."/>
            <person name="Cros-Aarteil S."/>
            <person name="Calhoun S."/>
            <person name="Kuo A."/>
            <person name="Mondo S."/>
            <person name="Pangilinan J."/>
            <person name="Riley R."/>
            <person name="Labutti K."/>
            <person name="Andreopoulos B."/>
            <person name="Lipzen A."/>
            <person name="Chen C."/>
            <person name="Yanf M."/>
            <person name="Daum C."/>
            <person name="Ng V."/>
            <person name="Clum A."/>
            <person name="Steindorff A."/>
            <person name="Ohm R."/>
            <person name="Martin F."/>
            <person name="Silar P."/>
            <person name="Natvig D."/>
            <person name="Lalanne C."/>
            <person name="Gautier V."/>
            <person name="Ament-Velasquez S.L."/>
            <person name="Kruys A."/>
            <person name="Hutchinson M.I."/>
            <person name="Powell A.J."/>
            <person name="Barry K."/>
            <person name="Miller A.N."/>
            <person name="Grigoriev I.V."/>
            <person name="Debuchy R."/>
            <person name="Gladieux P."/>
            <person name="Thoren M.H."/>
            <person name="Johannesson H."/>
        </authorList>
    </citation>
    <scope>NUCLEOTIDE SEQUENCE</scope>
    <source>
        <strain evidence="4">CBS 168.71</strain>
    </source>
</reference>
<feature type="compositionally biased region" description="Low complexity" evidence="1">
    <location>
        <begin position="181"/>
        <end position="197"/>
    </location>
</feature>
<keyword evidence="2" id="KW-1133">Transmembrane helix</keyword>
<organism evidence="4 5">
    <name type="scientific">Chaetomium fimeti</name>
    <dbReference type="NCBI Taxonomy" id="1854472"/>
    <lineage>
        <taxon>Eukaryota</taxon>
        <taxon>Fungi</taxon>
        <taxon>Dikarya</taxon>
        <taxon>Ascomycota</taxon>
        <taxon>Pezizomycotina</taxon>
        <taxon>Sordariomycetes</taxon>
        <taxon>Sordariomycetidae</taxon>
        <taxon>Sordariales</taxon>
        <taxon>Chaetomiaceae</taxon>
        <taxon>Chaetomium</taxon>
    </lineage>
</organism>
<dbReference type="GeneID" id="87836466"/>
<feature type="signal peptide" evidence="3">
    <location>
        <begin position="1"/>
        <end position="17"/>
    </location>
</feature>
<keyword evidence="2" id="KW-0812">Transmembrane</keyword>
<protein>
    <submittedName>
        <fullName evidence="4">Cupredoxin</fullName>
    </submittedName>
</protein>
<dbReference type="Proteomes" id="UP001278766">
    <property type="component" value="Unassembled WGS sequence"/>
</dbReference>
<evidence type="ECO:0000256" key="2">
    <source>
        <dbReference type="SAM" id="Phobius"/>
    </source>
</evidence>
<evidence type="ECO:0000256" key="1">
    <source>
        <dbReference type="SAM" id="MobiDB-lite"/>
    </source>
</evidence>
<dbReference type="AlphaFoldDB" id="A0AAE0HBQ2"/>
<proteinExistence type="predicted"/>
<name>A0AAE0HBQ2_9PEZI</name>
<sequence>MQFTTLALSALASVASAQKTWSVAVAQNGSLTFSPDKLVAQPGEFVQFQFHAGNHTVTQSTFDQPCQPIGMSSNVTGFHSGFLPAAASAEMGMFPTYTIQINSTGPLWLYCAQGKHCGNGMVMVINEPANNPDRTLDSFKTIAAAAQSVTPPADGGESGAGGQTGGGADAGAGAGAGAGGDSTDTTGGTDPSGTDDAVQSTISPAAAGMLTVPGTFALAVAGVVALVL</sequence>
<dbReference type="PANTHER" id="PTHR34883">
    <property type="entry name" value="SERINE-RICH PROTEIN, PUTATIVE-RELATED-RELATED"/>
    <property type="match status" value="1"/>
</dbReference>
<dbReference type="SUPFAM" id="SSF49503">
    <property type="entry name" value="Cupredoxins"/>
    <property type="match status" value="1"/>
</dbReference>
<dbReference type="CDD" id="cd00920">
    <property type="entry name" value="Cupredoxin"/>
    <property type="match status" value="1"/>
</dbReference>
<accession>A0AAE0HBQ2</accession>
<keyword evidence="3" id="KW-0732">Signal</keyword>
<keyword evidence="2" id="KW-0472">Membrane</keyword>
<gene>
    <name evidence="4" type="ORF">B0H64DRAFT_216909</name>
</gene>
<dbReference type="InterPro" id="IPR008972">
    <property type="entry name" value="Cupredoxin"/>
</dbReference>
<dbReference type="Gene3D" id="2.60.40.420">
    <property type="entry name" value="Cupredoxins - blue copper proteins"/>
    <property type="match status" value="1"/>
</dbReference>
<feature type="chain" id="PRO_5042070866" evidence="3">
    <location>
        <begin position="18"/>
        <end position="228"/>
    </location>
</feature>
<reference evidence="4" key="1">
    <citation type="journal article" date="2023" name="Mol. Phylogenet. Evol.">
        <title>Genome-scale phylogeny and comparative genomics of the fungal order Sordariales.</title>
        <authorList>
            <person name="Hensen N."/>
            <person name="Bonometti L."/>
            <person name="Westerberg I."/>
            <person name="Brannstrom I.O."/>
            <person name="Guillou S."/>
            <person name="Cros-Aarteil S."/>
            <person name="Calhoun S."/>
            <person name="Haridas S."/>
            <person name="Kuo A."/>
            <person name="Mondo S."/>
            <person name="Pangilinan J."/>
            <person name="Riley R."/>
            <person name="LaButti K."/>
            <person name="Andreopoulos B."/>
            <person name="Lipzen A."/>
            <person name="Chen C."/>
            <person name="Yan M."/>
            <person name="Daum C."/>
            <person name="Ng V."/>
            <person name="Clum A."/>
            <person name="Steindorff A."/>
            <person name="Ohm R.A."/>
            <person name="Martin F."/>
            <person name="Silar P."/>
            <person name="Natvig D.O."/>
            <person name="Lalanne C."/>
            <person name="Gautier V."/>
            <person name="Ament-Velasquez S.L."/>
            <person name="Kruys A."/>
            <person name="Hutchinson M.I."/>
            <person name="Powell A.J."/>
            <person name="Barry K."/>
            <person name="Miller A.N."/>
            <person name="Grigoriev I.V."/>
            <person name="Debuchy R."/>
            <person name="Gladieux P."/>
            <person name="Hiltunen Thoren M."/>
            <person name="Johannesson H."/>
        </authorList>
    </citation>
    <scope>NUCLEOTIDE SEQUENCE</scope>
    <source>
        <strain evidence="4">CBS 168.71</strain>
    </source>
</reference>
<feature type="compositionally biased region" description="Gly residues" evidence="1">
    <location>
        <begin position="156"/>
        <end position="180"/>
    </location>
</feature>
<feature type="region of interest" description="Disordered" evidence="1">
    <location>
        <begin position="148"/>
        <end position="199"/>
    </location>
</feature>
<evidence type="ECO:0000256" key="3">
    <source>
        <dbReference type="SAM" id="SignalP"/>
    </source>
</evidence>
<evidence type="ECO:0000313" key="5">
    <source>
        <dbReference type="Proteomes" id="UP001278766"/>
    </source>
</evidence>
<dbReference type="PANTHER" id="PTHR34883:SF17">
    <property type="entry name" value="CUPREDOXIN"/>
    <property type="match status" value="1"/>
</dbReference>
<keyword evidence="5" id="KW-1185">Reference proteome</keyword>
<dbReference type="RefSeq" id="XP_062657118.1">
    <property type="nucleotide sequence ID" value="XM_062799518.1"/>
</dbReference>
<feature type="transmembrane region" description="Helical" evidence="2">
    <location>
        <begin position="205"/>
        <end position="227"/>
    </location>
</feature>
<dbReference type="InterPro" id="IPR052953">
    <property type="entry name" value="Ser-rich/MCO-related"/>
</dbReference>